<protein>
    <submittedName>
        <fullName evidence="3">Six-hairpin glycosidase-like domain containing protein</fullName>
    </submittedName>
</protein>
<evidence type="ECO:0000313" key="4">
    <source>
        <dbReference type="Proteomes" id="UP000054558"/>
    </source>
</evidence>
<dbReference type="Pfam" id="PF03190">
    <property type="entry name" value="Thioredox_DsbH"/>
    <property type="match status" value="1"/>
</dbReference>
<dbReference type="PIRSF" id="PIRSF006402">
    <property type="entry name" value="UCP006402_thioredoxin"/>
    <property type="match status" value="1"/>
</dbReference>
<reference evidence="3 4" key="1">
    <citation type="journal article" date="2014" name="Nat. Commun.">
        <title>Klebsormidium flaccidum genome reveals primary factors for plant terrestrial adaptation.</title>
        <authorList>
            <person name="Hori K."/>
            <person name="Maruyama F."/>
            <person name="Fujisawa T."/>
            <person name="Togashi T."/>
            <person name="Yamamoto N."/>
            <person name="Seo M."/>
            <person name="Sato S."/>
            <person name="Yamada T."/>
            <person name="Mori H."/>
            <person name="Tajima N."/>
            <person name="Moriyama T."/>
            <person name="Ikeuchi M."/>
            <person name="Watanabe M."/>
            <person name="Wada H."/>
            <person name="Kobayashi K."/>
            <person name="Saito M."/>
            <person name="Masuda T."/>
            <person name="Sasaki-Sekimoto Y."/>
            <person name="Mashiguchi K."/>
            <person name="Awai K."/>
            <person name="Shimojima M."/>
            <person name="Masuda S."/>
            <person name="Iwai M."/>
            <person name="Nobusawa T."/>
            <person name="Narise T."/>
            <person name="Kondo S."/>
            <person name="Saito H."/>
            <person name="Sato R."/>
            <person name="Murakawa M."/>
            <person name="Ihara Y."/>
            <person name="Oshima-Yamada Y."/>
            <person name="Ohtaka K."/>
            <person name="Satoh M."/>
            <person name="Sonobe K."/>
            <person name="Ishii M."/>
            <person name="Ohtani R."/>
            <person name="Kanamori-Sato M."/>
            <person name="Honoki R."/>
            <person name="Miyazaki D."/>
            <person name="Mochizuki H."/>
            <person name="Umetsu J."/>
            <person name="Higashi K."/>
            <person name="Shibata D."/>
            <person name="Kamiya Y."/>
            <person name="Sato N."/>
            <person name="Nakamura Y."/>
            <person name="Tabata S."/>
            <person name="Ida S."/>
            <person name="Kurokawa K."/>
            <person name="Ohta H."/>
        </authorList>
    </citation>
    <scope>NUCLEOTIDE SEQUENCE [LARGE SCALE GENOMIC DNA]</scope>
    <source>
        <strain evidence="3 4">NIES-2285</strain>
    </source>
</reference>
<evidence type="ECO:0000313" key="3">
    <source>
        <dbReference type="EMBL" id="GAQ78020.1"/>
    </source>
</evidence>
<dbReference type="InterPro" id="IPR024705">
    <property type="entry name" value="Ssp411"/>
</dbReference>
<sequence length="777" mass="86744">MATTSAGLAGAANAESSQHKHTNRLAKEESPYLLQHAHNPVDWYPWGEEAFAKAKAEKKPIFLSVGYSTCHWCHVMEHESFESEEVAAIMNADFVNIKVDREERPDVDKVYMTYVQATGTGGGWPMSVFLTPDLVPFFGGTYFPPSDSFGRPGFKSMLRRIKEVWDTRQSDLVESGASAMAQLAEATENVASSQEFQVATAQQIVAKGAEDLAARYDKKRGGFGSAPKFPRPVEINLLFRRLLRLTEKGDKTSDAVREMVLHSLTAMARGGIHDHVGGGFHRYSVDEYWHVPHFEKMLYDQGQLANAYLDAFLVTRDNYYAQLARDILDYLRRDMTHPGGGIFSAEDADSADVPGGKKKEGLFYIWTEAEIEEVLGPERAPPFKAHYYVKKQGNCDLSRMSDPHHEFGGKNVLIERTSLEETAKKFDMDVPALERQLAESRRLLHGRREQRPHPHLDDKIIVAWNGLAMSAFARASTILKKGPAEMEFHFPVEGTQPSEYLQSAVNAATFIREKLYDPDCRTLRRSFREGPSAAAGFVDDYAFLINALLDLHEAGAGVKWLDWALELQKTQDDLFFDKEGGAYYSNAAGDPSILLRMKEDYDGAEPSGNSVAAGNLLRLSKIIAGDAGQEYRKRALHTMAVFEDRLKTLPIALPQMCCALDLYASPSERQVVIAGARSDERALSLLQAAHSVYEPDRAVLLIDEDNEEDRAFWSKHNEMVLKMAKKKDGQPQAYVCQNFTCQAPTADPARVEELLRQPLSGSSSPKMDKIDLGALRS</sequence>
<dbReference type="OrthoDB" id="1923667at2759"/>
<dbReference type="Proteomes" id="UP000054558">
    <property type="component" value="Unassembled WGS sequence"/>
</dbReference>
<dbReference type="OMA" id="PFYFGTY"/>
<dbReference type="Gene3D" id="1.50.10.10">
    <property type="match status" value="1"/>
</dbReference>
<dbReference type="SUPFAM" id="SSF48208">
    <property type="entry name" value="Six-hairpin glycosidases"/>
    <property type="match status" value="1"/>
</dbReference>
<dbReference type="PANTHER" id="PTHR42899">
    <property type="entry name" value="SPERMATOGENESIS-ASSOCIATED PROTEIN 20"/>
    <property type="match status" value="1"/>
</dbReference>
<evidence type="ECO:0000256" key="1">
    <source>
        <dbReference type="SAM" id="MobiDB-lite"/>
    </source>
</evidence>
<evidence type="ECO:0000259" key="2">
    <source>
        <dbReference type="Pfam" id="PF03190"/>
    </source>
</evidence>
<dbReference type="PANTHER" id="PTHR42899:SF1">
    <property type="entry name" value="SPERMATOGENESIS-ASSOCIATED PROTEIN 20"/>
    <property type="match status" value="1"/>
</dbReference>
<dbReference type="InterPro" id="IPR004879">
    <property type="entry name" value="Ssp411-like_TRX"/>
</dbReference>
<dbReference type="AlphaFoldDB" id="A0A0U9I6E1"/>
<feature type="region of interest" description="Disordered" evidence="1">
    <location>
        <begin position="1"/>
        <end position="25"/>
    </location>
</feature>
<proteinExistence type="predicted"/>
<dbReference type="EMBL" id="DF236955">
    <property type="protein sequence ID" value="GAQ78020.1"/>
    <property type="molecule type" value="Genomic_DNA"/>
</dbReference>
<dbReference type="InterPro" id="IPR036249">
    <property type="entry name" value="Thioredoxin-like_sf"/>
</dbReference>
<dbReference type="InterPro" id="IPR012341">
    <property type="entry name" value="6hp_glycosidase-like_sf"/>
</dbReference>
<keyword evidence="4" id="KW-1185">Reference proteome</keyword>
<keyword evidence="3" id="KW-0378">Hydrolase</keyword>
<dbReference type="Gene3D" id="3.40.30.10">
    <property type="entry name" value="Glutaredoxin"/>
    <property type="match status" value="1"/>
</dbReference>
<dbReference type="STRING" id="105231.A0A0U9I6E1"/>
<feature type="domain" description="Spermatogenesis-associated protein 20-like TRX" evidence="2">
    <location>
        <begin position="22"/>
        <end position="183"/>
    </location>
</feature>
<gene>
    <name evidence="3" type="ORF">KFL_000060870</name>
</gene>
<dbReference type="GO" id="GO:0016798">
    <property type="term" value="F:hydrolase activity, acting on glycosyl bonds"/>
    <property type="evidence" value="ECO:0007669"/>
    <property type="project" value="UniProtKB-KW"/>
</dbReference>
<keyword evidence="3" id="KW-0326">Glycosidase</keyword>
<organism evidence="3 4">
    <name type="scientific">Klebsormidium nitens</name>
    <name type="common">Green alga</name>
    <name type="synonym">Ulothrix nitens</name>
    <dbReference type="NCBI Taxonomy" id="105231"/>
    <lineage>
        <taxon>Eukaryota</taxon>
        <taxon>Viridiplantae</taxon>
        <taxon>Streptophyta</taxon>
        <taxon>Klebsormidiophyceae</taxon>
        <taxon>Klebsormidiales</taxon>
        <taxon>Klebsormidiaceae</taxon>
        <taxon>Klebsormidium</taxon>
    </lineage>
</organism>
<dbReference type="InterPro" id="IPR008928">
    <property type="entry name" value="6-hairpin_glycosidase_sf"/>
</dbReference>
<feature type="region of interest" description="Disordered" evidence="1">
    <location>
        <begin position="757"/>
        <end position="777"/>
    </location>
</feature>
<accession>A0A0U9I6E1</accession>
<name>A0A0U9I6E1_KLENI</name>
<dbReference type="SUPFAM" id="SSF52833">
    <property type="entry name" value="Thioredoxin-like"/>
    <property type="match status" value="1"/>
</dbReference>
<dbReference type="CDD" id="cd02955">
    <property type="entry name" value="SSP411"/>
    <property type="match status" value="1"/>
</dbReference>
<dbReference type="GO" id="GO:0005975">
    <property type="term" value="P:carbohydrate metabolic process"/>
    <property type="evidence" value="ECO:0007669"/>
    <property type="project" value="InterPro"/>
</dbReference>